<dbReference type="InterPro" id="IPR033985">
    <property type="entry name" value="SusD-like_N"/>
</dbReference>
<dbReference type="Proteomes" id="UP000284916">
    <property type="component" value="Unassembled WGS sequence"/>
</dbReference>
<evidence type="ECO:0000256" key="1">
    <source>
        <dbReference type="ARBA" id="ARBA00004442"/>
    </source>
</evidence>
<keyword evidence="4" id="KW-0472">Membrane</keyword>
<evidence type="ECO:0000259" key="7">
    <source>
        <dbReference type="Pfam" id="PF14322"/>
    </source>
</evidence>
<gene>
    <name evidence="9" type="ORF">DW035_11295</name>
    <name evidence="8" type="ORF">DXD04_01235</name>
</gene>
<reference evidence="10 11" key="1">
    <citation type="submission" date="2018-08" db="EMBL/GenBank/DDBJ databases">
        <title>A genome reference for cultivated species of the human gut microbiota.</title>
        <authorList>
            <person name="Zou Y."/>
            <person name="Xue W."/>
            <person name="Luo G."/>
        </authorList>
    </citation>
    <scope>NUCLEOTIDE SEQUENCE [LARGE SCALE GENOMIC DNA]</scope>
    <source>
        <strain evidence="9 11">AF39-11</strain>
        <strain evidence="8 10">TF10-3AC</strain>
    </source>
</reference>
<dbReference type="GO" id="GO:0009279">
    <property type="term" value="C:cell outer membrane"/>
    <property type="evidence" value="ECO:0007669"/>
    <property type="project" value="UniProtKB-SubCell"/>
</dbReference>
<evidence type="ECO:0000313" key="10">
    <source>
        <dbReference type="Proteomes" id="UP000260862"/>
    </source>
</evidence>
<keyword evidence="5" id="KW-0998">Cell outer membrane</keyword>
<keyword evidence="10" id="KW-1185">Reference proteome</keyword>
<evidence type="ECO:0000259" key="6">
    <source>
        <dbReference type="Pfam" id="PF07980"/>
    </source>
</evidence>
<protein>
    <submittedName>
        <fullName evidence="8">RagB/SusD family nutrient uptake outer membrane protein</fullName>
    </submittedName>
</protein>
<comment type="similarity">
    <text evidence="2">Belongs to the SusD family.</text>
</comment>
<dbReference type="Pfam" id="PF07980">
    <property type="entry name" value="SusD_RagB"/>
    <property type="match status" value="1"/>
</dbReference>
<dbReference type="RefSeq" id="WP_117670131.1">
    <property type="nucleotide sequence ID" value="NZ_CABOGR010000001.1"/>
</dbReference>
<keyword evidence="3" id="KW-0732">Signal</keyword>
<dbReference type="Gene3D" id="1.25.40.390">
    <property type="match status" value="1"/>
</dbReference>
<sequence length="516" mass="57327">MKHITYIILASALLTCSSCSDFLEKYPKDSPSTTIPMSDDLAVAMTNGCYQSLQSMNLYNQRIWSMDICAGDSEAGGDPSTGTDGVETKEVANFYATPSNNLAVGLWRGGYTGIGNCNTAIQSLSANADNISPEILTRSLGEAYFLRAHYYFILARCFGGVPIRTEPAKVSDPKDIARNTVTEVYDLIIKDCKEAIERLPQKNELAPADLGRATKDAACTQLAKVYLTLASYGNTYASLAPEEGFYQAVVDLCDEIATMGYDLAACDYASLWNENLIKNKNSAESIFEIQYSGENAGTGGFWANDGQSSWCSTFMGPRNSGFTYGSYGWNQPTDEFFESYEEGDKRKDITVFYEGCPDFDGKSYKASYAFMTGRNVRKFIIPISLNLYQDAETSPQNFIAYRYADVLLMKAEALNELGETVQAQTPLNIVRRRAGLGDFLSTNKEEMKEKIIHERRMELAFEGHRWFDLIRIDGGDYALKFFNSIGKVNATKDRMLLPIPQVEMDANALMVQNPGY</sequence>
<dbReference type="Pfam" id="PF14322">
    <property type="entry name" value="SusD-like_3"/>
    <property type="match status" value="1"/>
</dbReference>
<proteinExistence type="inferred from homology"/>
<dbReference type="EMBL" id="QSQT01000001">
    <property type="protein sequence ID" value="RGK58549.1"/>
    <property type="molecule type" value="Genomic_DNA"/>
</dbReference>
<evidence type="ECO:0000256" key="3">
    <source>
        <dbReference type="ARBA" id="ARBA00022729"/>
    </source>
</evidence>
<evidence type="ECO:0000313" key="8">
    <source>
        <dbReference type="EMBL" id="RGK58549.1"/>
    </source>
</evidence>
<dbReference type="EMBL" id="QROI01000016">
    <property type="protein sequence ID" value="RHL14199.1"/>
    <property type="molecule type" value="Genomic_DNA"/>
</dbReference>
<organism evidence="8 10">
    <name type="scientific">Phocaeicola plebeius</name>
    <dbReference type="NCBI Taxonomy" id="310297"/>
    <lineage>
        <taxon>Bacteria</taxon>
        <taxon>Pseudomonadati</taxon>
        <taxon>Bacteroidota</taxon>
        <taxon>Bacteroidia</taxon>
        <taxon>Bacteroidales</taxon>
        <taxon>Bacteroidaceae</taxon>
        <taxon>Phocaeicola</taxon>
    </lineage>
</organism>
<feature type="domain" description="SusD-like N-terminal" evidence="7">
    <location>
        <begin position="21"/>
        <end position="227"/>
    </location>
</feature>
<name>A0A3E4N829_9BACT</name>
<comment type="caution">
    <text evidence="8">The sequence shown here is derived from an EMBL/GenBank/DDBJ whole genome shotgun (WGS) entry which is preliminary data.</text>
</comment>
<dbReference type="SUPFAM" id="SSF48452">
    <property type="entry name" value="TPR-like"/>
    <property type="match status" value="1"/>
</dbReference>
<feature type="domain" description="RagB/SusD" evidence="6">
    <location>
        <begin position="284"/>
        <end position="516"/>
    </location>
</feature>
<comment type="subcellular location">
    <subcellularLocation>
        <location evidence="1">Cell outer membrane</location>
    </subcellularLocation>
</comment>
<evidence type="ECO:0000313" key="9">
    <source>
        <dbReference type="EMBL" id="RHL14199.1"/>
    </source>
</evidence>
<dbReference type="AlphaFoldDB" id="A0A3E4N829"/>
<evidence type="ECO:0000256" key="2">
    <source>
        <dbReference type="ARBA" id="ARBA00006275"/>
    </source>
</evidence>
<dbReference type="CDD" id="cd08977">
    <property type="entry name" value="SusD"/>
    <property type="match status" value="1"/>
</dbReference>
<dbReference type="Proteomes" id="UP000260862">
    <property type="component" value="Unassembled WGS sequence"/>
</dbReference>
<dbReference type="InterPro" id="IPR011990">
    <property type="entry name" value="TPR-like_helical_dom_sf"/>
</dbReference>
<dbReference type="InterPro" id="IPR012944">
    <property type="entry name" value="SusD_RagB_dom"/>
</dbReference>
<evidence type="ECO:0000256" key="5">
    <source>
        <dbReference type="ARBA" id="ARBA00023237"/>
    </source>
</evidence>
<evidence type="ECO:0000313" key="11">
    <source>
        <dbReference type="Proteomes" id="UP000284916"/>
    </source>
</evidence>
<evidence type="ECO:0000256" key="4">
    <source>
        <dbReference type="ARBA" id="ARBA00023136"/>
    </source>
</evidence>
<accession>A0A3E4N829</accession>